<dbReference type="Proteomes" id="UP000032068">
    <property type="component" value="Unassembled WGS sequence"/>
</dbReference>
<organism evidence="15 16">
    <name type="scientific">Pseudomonas fulva</name>
    <dbReference type="NCBI Taxonomy" id="47880"/>
    <lineage>
        <taxon>Bacteria</taxon>
        <taxon>Pseudomonadati</taxon>
        <taxon>Pseudomonadota</taxon>
        <taxon>Gammaproteobacteria</taxon>
        <taxon>Pseudomonadales</taxon>
        <taxon>Pseudomonadaceae</taxon>
        <taxon>Pseudomonas</taxon>
    </lineage>
</organism>
<dbReference type="EMBL" id="JXQW01000111">
    <property type="protein sequence ID" value="KIP89066.1"/>
    <property type="molecule type" value="Genomic_DNA"/>
</dbReference>
<dbReference type="InterPro" id="IPR039426">
    <property type="entry name" value="TonB-dep_rcpt-like"/>
</dbReference>
<accession>A0A0D0JQT0</accession>
<comment type="similarity">
    <text evidence="9 11">Belongs to the TonB-dependent receptor family.</text>
</comment>
<keyword evidence="6 10" id="KW-0798">TonB box</keyword>
<dbReference type="InterPro" id="IPR012910">
    <property type="entry name" value="Plug_dom"/>
</dbReference>
<proteinExistence type="inferred from homology"/>
<dbReference type="InterPro" id="IPR036942">
    <property type="entry name" value="Beta-barrel_TonB_sf"/>
</dbReference>
<feature type="signal peptide" evidence="12">
    <location>
        <begin position="1"/>
        <end position="29"/>
    </location>
</feature>
<keyword evidence="4 9" id="KW-0812">Transmembrane</keyword>
<dbReference type="OrthoDB" id="9805434at2"/>
<dbReference type="CDD" id="cd01347">
    <property type="entry name" value="ligand_gated_channel"/>
    <property type="match status" value="1"/>
</dbReference>
<keyword evidence="3 9" id="KW-1134">Transmembrane beta strand</keyword>
<evidence type="ECO:0000256" key="11">
    <source>
        <dbReference type="RuleBase" id="RU003357"/>
    </source>
</evidence>
<dbReference type="PROSITE" id="PS52016">
    <property type="entry name" value="TONB_DEPENDENT_REC_3"/>
    <property type="match status" value="1"/>
</dbReference>
<evidence type="ECO:0000313" key="16">
    <source>
        <dbReference type="Proteomes" id="UP000032068"/>
    </source>
</evidence>
<dbReference type="Gene3D" id="2.40.170.20">
    <property type="entry name" value="TonB-dependent receptor, beta-barrel domain"/>
    <property type="match status" value="1"/>
</dbReference>
<comment type="caution">
    <text evidence="15">The sequence shown here is derived from an EMBL/GenBank/DDBJ whole genome shotgun (WGS) entry which is preliminary data.</text>
</comment>
<feature type="short sequence motif" description="TonB box" evidence="10">
    <location>
        <begin position="38"/>
        <end position="44"/>
    </location>
</feature>
<evidence type="ECO:0000256" key="6">
    <source>
        <dbReference type="ARBA" id="ARBA00023077"/>
    </source>
</evidence>
<dbReference type="RefSeq" id="WP_042556451.1">
    <property type="nucleotide sequence ID" value="NZ_JXQW01000111.1"/>
</dbReference>
<dbReference type="GO" id="GO:0009279">
    <property type="term" value="C:cell outer membrane"/>
    <property type="evidence" value="ECO:0007669"/>
    <property type="project" value="UniProtKB-SubCell"/>
</dbReference>
<keyword evidence="7 9" id="KW-0472">Membrane</keyword>
<evidence type="ECO:0000256" key="3">
    <source>
        <dbReference type="ARBA" id="ARBA00022452"/>
    </source>
</evidence>
<evidence type="ECO:0000259" key="13">
    <source>
        <dbReference type="Pfam" id="PF00593"/>
    </source>
</evidence>
<reference evidence="15 16" key="1">
    <citation type="submission" date="2014-12" db="EMBL/GenBank/DDBJ databases">
        <title>16Stimator: statistical estimation of ribosomal gene copy numbers from draft genome assemblies.</title>
        <authorList>
            <person name="Perisin M.A."/>
            <person name="Vetter M."/>
            <person name="Gilbert J.A."/>
            <person name="Bergelson J."/>
        </authorList>
    </citation>
    <scope>NUCLEOTIDE SEQUENCE [LARGE SCALE GENOMIC DNA]</scope>
    <source>
        <strain evidence="15 16">MEJ086</strain>
    </source>
</reference>
<feature type="domain" description="TonB-dependent receptor plug" evidence="14">
    <location>
        <begin position="53"/>
        <end position="173"/>
    </location>
</feature>
<keyword evidence="2 9" id="KW-0813">Transport</keyword>
<gene>
    <name evidence="15" type="ORF">RU08_24250</name>
</gene>
<evidence type="ECO:0000256" key="8">
    <source>
        <dbReference type="ARBA" id="ARBA00023237"/>
    </source>
</evidence>
<feature type="domain" description="TonB-dependent receptor-like beta-barrel" evidence="13">
    <location>
        <begin position="291"/>
        <end position="778"/>
    </location>
</feature>
<evidence type="ECO:0000256" key="7">
    <source>
        <dbReference type="ARBA" id="ARBA00023136"/>
    </source>
</evidence>
<dbReference type="InterPro" id="IPR000531">
    <property type="entry name" value="Beta-barrel_TonB"/>
</dbReference>
<evidence type="ECO:0000256" key="10">
    <source>
        <dbReference type="PROSITE-ProRule" id="PRU10143"/>
    </source>
</evidence>
<dbReference type="Gene3D" id="2.170.130.10">
    <property type="entry name" value="TonB-dependent receptor, plug domain"/>
    <property type="match status" value="1"/>
</dbReference>
<dbReference type="InterPro" id="IPR037066">
    <property type="entry name" value="Plug_dom_sf"/>
</dbReference>
<evidence type="ECO:0000256" key="1">
    <source>
        <dbReference type="ARBA" id="ARBA00004571"/>
    </source>
</evidence>
<evidence type="ECO:0000256" key="2">
    <source>
        <dbReference type="ARBA" id="ARBA00022448"/>
    </source>
</evidence>
<dbReference type="PANTHER" id="PTHR47234:SF3">
    <property type="entry name" value="SECRETIN_TONB SHORT N-TERMINAL DOMAIN-CONTAINING PROTEIN"/>
    <property type="match status" value="1"/>
</dbReference>
<evidence type="ECO:0000313" key="15">
    <source>
        <dbReference type="EMBL" id="KIP89066.1"/>
    </source>
</evidence>
<evidence type="ECO:0000259" key="14">
    <source>
        <dbReference type="Pfam" id="PF07715"/>
    </source>
</evidence>
<dbReference type="InterPro" id="IPR010916">
    <property type="entry name" value="TonB_box_CS"/>
</dbReference>
<name>A0A0D0JQT0_9PSED</name>
<dbReference type="Pfam" id="PF07715">
    <property type="entry name" value="Plug"/>
    <property type="match status" value="1"/>
</dbReference>
<comment type="subcellular location">
    <subcellularLocation>
        <location evidence="1 9">Cell outer membrane</location>
        <topology evidence="1 9">Multi-pass membrane protein</topology>
    </subcellularLocation>
</comment>
<protein>
    <submittedName>
        <fullName evidence="15">TonB-dependent receptor</fullName>
    </submittedName>
</protein>
<dbReference type="PANTHER" id="PTHR47234">
    <property type="match status" value="1"/>
</dbReference>
<sequence>MKSTLNYPVLSLAPALLAGYLISPIAAVAAQTDDKLDTVIVTGSRGSEARTVTTSPSPIDVIDSTQLEKTGETNLKTALQKALPSYQVRSVRSNSNDSVHRPAKLRGLGAADVLVLVNGKRRHTSSSVHLGGLESNGATSVDLELIPVSAIHHVEVLRDGAAAQYGSDAVAGVINIILKETDHGGSASAYWGEYFEGDGENLKLAANKGFALPNDGFINLAIDGRSEQTSVKSLDATGAFYHPVNGQPDPREATVSRKVSKNGKPKVKGFNGSYNLELPVNDEVSLYSFSTYTERDSRVGQNFRRPNSTNIIESIYPDGTAPFVTFEETDWQVAGGVKGLAAGWDWDLSTTYGRNEIDHGSRESLNASLGPSSPTSFWTYTSESEQWTTNLDFSRAFEVGLSKPLQFSWGAEYREDGFKTISGDPASYAAGTYQYPVGNPLNPSTGSIGAQGAITLLPEDEADVQRSNYAGYVDVGFYPTEKLYVGLAGRYEEYDDAAGDTTSGKLSLRYEFTPDFALRGTINNGFRAPSLSQTSFARSQNAYTSVGGQAVYAQTKTAAVDSELARALGATDLKPEKSTNISVGFTWKPVQAANVTLDVYQVEVKDRISGSTYFSGSAVNALLANLGYAPGYRVQYFTNAADTTTTGLDLVADYRSDFGRYGQVKWSLGYNYNKTEIDKLASTPGVLAAIGVNQPLVDHVSQGYLTDSYPRSKLILGSDWRIGDFSAALTLTRHDKVTERDTGGPQFDQTYGAKWITDVEFGYDLSDNLNVVLGASNLFDVKPDEHKYPSGNTNGFPPYANAPFDDNGAYWYTRVAYNF</sequence>
<evidence type="ECO:0000256" key="5">
    <source>
        <dbReference type="ARBA" id="ARBA00022729"/>
    </source>
</evidence>
<evidence type="ECO:0000256" key="9">
    <source>
        <dbReference type="PROSITE-ProRule" id="PRU01360"/>
    </source>
</evidence>
<dbReference type="Pfam" id="PF00593">
    <property type="entry name" value="TonB_dep_Rec_b-barrel"/>
    <property type="match status" value="1"/>
</dbReference>
<keyword evidence="15" id="KW-0675">Receptor</keyword>
<dbReference type="AlphaFoldDB" id="A0A0D0JQT0"/>
<keyword evidence="5 12" id="KW-0732">Signal</keyword>
<dbReference type="SUPFAM" id="SSF56935">
    <property type="entry name" value="Porins"/>
    <property type="match status" value="1"/>
</dbReference>
<evidence type="ECO:0000256" key="4">
    <source>
        <dbReference type="ARBA" id="ARBA00022692"/>
    </source>
</evidence>
<keyword evidence="8 9" id="KW-0998">Cell outer membrane</keyword>
<dbReference type="PROSITE" id="PS00430">
    <property type="entry name" value="TONB_DEPENDENT_REC_1"/>
    <property type="match status" value="1"/>
</dbReference>
<feature type="chain" id="PRO_5002225581" evidence="12">
    <location>
        <begin position="30"/>
        <end position="819"/>
    </location>
</feature>
<evidence type="ECO:0000256" key="12">
    <source>
        <dbReference type="SAM" id="SignalP"/>
    </source>
</evidence>